<dbReference type="OrthoDB" id="6286374at2"/>
<evidence type="ECO:0000313" key="2">
    <source>
        <dbReference type="EMBL" id="ASM79153.1"/>
    </source>
</evidence>
<geneLocation type="plasmid" evidence="3">
    <name>pvf1</name>
</geneLocation>
<dbReference type="RefSeq" id="WP_089418314.1">
    <property type="nucleotide sequence ID" value="NZ_CP022424.1"/>
</dbReference>
<dbReference type="AlphaFoldDB" id="A0A221KJX5"/>
<keyword evidence="2" id="KW-0614">Plasmid</keyword>
<keyword evidence="1" id="KW-0472">Membrane</keyword>
<protein>
    <submittedName>
        <fullName evidence="2">Uncharacterized protein</fullName>
    </submittedName>
</protein>
<dbReference type="EMBL" id="CP022424">
    <property type="protein sequence ID" value="ASM79153.1"/>
    <property type="molecule type" value="Genomic_DNA"/>
</dbReference>
<evidence type="ECO:0000313" key="3">
    <source>
        <dbReference type="Proteomes" id="UP000199729"/>
    </source>
</evidence>
<evidence type="ECO:0000256" key="1">
    <source>
        <dbReference type="SAM" id="Phobius"/>
    </source>
</evidence>
<feature type="transmembrane region" description="Helical" evidence="1">
    <location>
        <begin position="176"/>
        <end position="197"/>
    </location>
</feature>
<dbReference type="KEGG" id="vff:VITFI_CDS3376"/>
<name>A0A221KJX5_VITFI</name>
<dbReference type="Proteomes" id="UP000199729">
    <property type="component" value="Plasmid pVF1"/>
</dbReference>
<accession>A0A221KJX5</accession>
<keyword evidence="1" id="KW-0812">Transmembrane</keyword>
<keyword evidence="3" id="KW-1185">Reference proteome</keyword>
<keyword evidence="1" id="KW-1133">Transmembrane helix</keyword>
<organism evidence="2 3">
    <name type="scientific">Vitreoscilla filiformis</name>
    <dbReference type="NCBI Taxonomy" id="63"/>
    <lineage>
        <taxon>Bacteria</taxon>
        <taxon>Pseudomonadati</taxon>
        <taxon>Pseudomonadota</taxon>
        <taxon>Betaproteobacteria</taxon>
        <taxon>Neisseriales</taxon>
        <taxon>Neisseriaceae</taxon>
        <taxon>Vitreoscilla</taxon>
    </lineage>
</organism>
<feature type="transmembrane region" description="Helical" evidence="1">
    <location>
        <begin position="266"/>
        <end position="291"/>
    </location>
</feature>
<feature type="transmembrane region" description="Helical" evidence="1">
    <location>
        <begin position="6"/>
        <end position="27"/>
    </location>
</feature>
<sequence>MLDLRMVDVAISLALLYMMMAGFVSGLQEWLSNAVQMRGKHLQKGISTLLHEVITPDQNNELTMAIYNHPLIEATRQGTRLPSYITAATFSTILAEELVNRSRKRKGLPEAHDPEEFFAGMRDAVADIQNDKLRQSLTVVLKHAGNDAGSIKQALESHFDNTMERVSGWYKRNVQWMAFGIAMTCAVAFNVDSLAIIKKLNSDPALTAAMVDQAAAGQQLAAEPTVEAASQPATLRTLYVQSKQIKNTALPLGWENGLAPLTEKGLWGLFLTVLGWVITAAAATLGAPFWFDVISRLVPLRSSNKPAAK</sequence>
<proteinExistence type="predicted"/>
<reference evidence="2 3" key="1">
    <citation type="submission" date="2017-07" db="EMBL/GenBank/DDBJ databases">
        <title>Complete Genome Sequence of the cosmetic ferment Vitreoscilla filiformis (ATCC15551).</title>
        <authorList>
            <person name="Contreras S."/>
            <person name="Sagory-Zalkind P."/>
            <person name="Blanquart H."/>
            <person name="Iltis A."/>
            <person name="Morand S.C."/>
        </authorList>
    </citation>
    <scope>NUCLEOTIDE SEQUENCE [LARGE SCALE GENOMIC DNA]</scope>
    <source>
        <strain evidence="2 3">ATCC 15551</strain>
        <plasmid evidence="3">Plasmid pvf1</plasmid>
    </source>
</reference>
<gene>
    <name evidence="2" type="ORF">VITFI_CDS3376</name>
</gene>